<evidence type="ECO:0000313" key="2">
    <source>
        <dbReference type="EMBL" id="KAG0447900.1"/>
    </source>
</evidence>
<proteinExistence type="predicted"/>
<organism evidence="2 3">
    <name type="scientific">Vanilla planifolia</name>
    <name type="common">Vanilla</name>
    <dbReference type="NCBI Taxonomy" id="51239"/>
    <lineage>
        <taxon>Eukaryota</taxon>
        <taxon>Viridiplantae</taxon>
        <taxon>Streptophyta</taxon>
        <taxon>Embryophyta</taxon>
        <taxon>Tracheophyta</taxon>
        <taxon>Spermatophyta</taxon>
        <taxon>Magnoliopsida</taxon>
        <taxon>Liliopsida</taxon>
        <taxon>Asparagales</taxon>
        <taxon>Orchidaceae</taxon>
        <taxon>Vanilloideae</taxon>
        <taxon>Vanilleae</taxon>
        <taxon>Vanilla</taxon>
    </lineage>
</organism>
<name>A0A835P8N8_VANPL</name>
<reference evidence="2 3" key="1">
    <citation type="journal article" date="2020" name="Nat. Food">
        <title>A phased Vanilla planifolia genome enables genetic improvement of flavour and production.</title>
        <authorList>
            <person name="Hasing T."/>
            <person name="Tang H."/>
            <person name="Brym M."/>
            <person name="Khazi F."/>
            <person name="Huang T."/>
            <person name="Chambers A.H."/>
        </authorList>
    </citation>
    <scope>NUCLEOTIDE SEQUENCE [LARGE SCALE GENOMIC DNA]</scope>
    <source>
        <tissue evidence="2">Leaf</tissue>
    </source>
</reference>
<feature type="chain" id="PRO_5033020483" evidence="1">
    <location>
        <begin position="19"/>
        <end position="99"/>
    </location>
</feature>
<sequence length="99" mass="11474">MFSLSLYFIRLIILKLNFFHLFVVVKDLSARASFPSLVCAGWMRVYMNSHQDVGYLSEKLLGQLLYMLSSFFKTKVYVILYNSCTYGKSNKLSFGISFL</sequence>
<keyword evidence="1" id="KW-0732">Signal</keyword>
<dbReference type="AlphaFoldDB" id="A0A835P8N8"/>
<feature type="signal peptide" evidence="1">
    <location>
        <begin position="1"/>
        <end position="18"/>
    </location>
</feature>
<evidence type="ECO:0000256" key="1">
    <source>
        <dbReference type="SAM" id="SignalP"/>
    </source>
</evidence>
<evidence type="ECO:0000313" key="3">
    <source>
        <dbReference type="Proteomes" id="UP000639772"/>
    </source>
</evidence>
<gene>
    <name evidence="2" type="ORF">HPP92_028097</name>
</gene>
<accession>A0A835P8N8</accession>
<protein>
    <submittedName>
        <fullName evidence="2">Uncharacterized protein</fullName>
    </submittedName>
</protein>
<comment type="caution">
    <text evidence="2">The sequence shown here is derived from an EMBL/GenBank/DDBJ whole genome shotgun (WGS) entry which is preliminary data.</text>
</comment>
<dbReference type="Proteomes" id="UP000639772">
    <property type="component" value="Unassembled WGS sequence"/>
</dbReference>
<dbReference type="EMBL" id="JADCNM010000397">
    <property type="protein sequence ID" value="KAG0447900.1"/>
    <property type="molecule type" value="Genomic_DNA"/>
</dbReference>